<reference evidence="2" key="1">
    <citation type="journal article" date="2020" name="J. Eukaryot. Microbiol.">
        <title>De novo Sequencing, Assembly and Annotation of the Transcriptome for the Free-Living Testate Amoeba Arcella intermedia.</title>
        <authorList>
            <person name="Ribeiro G.M."/>
            <person name="Porfirio-Sousa A.L."/>
            <person name="Maurer-Alcala X.X."/>
            <person name="Katz L.A."/>
            <person name="Lahr D.J.G."/>
        </authorList>
    </citation>
    <scope>NUCLEOTIDE SEQUENCE</scope>
</reference>
<dbReference type="EMBL" id="GIBP01012112">
    <property type="protein sequence ID" value="NDV41081.1"/>
    <property type="molecule type" value="Transcribed_RNA"/>
</dbReference>
<keyword evidence="1" id="KW-0812">Transmembrane</keyword>
<evidence type="ECO:0000256" key="1">
    <source>
        <dbReference type="SAM" id="Phobius"/>
    </source>
</evidence>
<evidence type="ECO:0000313" key="2">
    <source>
        <dbReference type="EMBL" id="NDV41081.1"/>
    </source>
</evidence>
<sequence length="49" mass="6006">MDMEFMGAWEGFYLFCFFKVTLTDEAQWGFFCFWFLLPFVFGKFVDFLC</sequence>
<dbReference type="AlphaFoldDB" id="A0A6B2LWP0"/>
<keyword evidence="1" id="KW-1133">Transmembrane helix</keyword>
<feature type="transmembrane region" description="Helical" evidence="1">
    <location>
        <begin position="28"/>
        <end position="48"/>
    </location>
</feature>
<keyword evidence="1" id="KW-0472">Membrane</keyword>
<accession>A0A6B2LWP0</accession>
<proteinExistence type="predicted"/>
<name>A0A6B2LWP0_9EUKA</name>
<protein>
    <submittedName>
        <fullName evidence="2">Uncharacterized protein</fullName>
    </submittedName>
</protein>
<organism evidence="2">
    <name type="scientific">Arcella intermedia</name>
    <dbReference type="NCBI Taxonomy" id="1963864"/>
    <lineage>
        <taxon>Eukaryota</taxon>
        <taxon>Amoebozoa</taxon>
        <taxon>Tubulinea</taxon>
        <taxon>Elardia</taxon>
        <taxon>Arcellinida</taxon>
        <taxon>Sphaerothecina</taxon>
        <taxon>Arcellidae</taxon>
        <taxon>Arcella</taxon>
    </lineage>
</organism>